<dbReference type="InterPro" id="IPR051781">
    <property type="entry name" value="Metallo-dep_Hydrolase"/>
</dbReference>
<dbReference type="PANTHER" id="PTHR43135:SF3">
    <property type="entry name" value="ALPHA-D-RIBOSE 1-METHYLPHOSPHONATE 5-TRIPHOSPHATE DIPHOSPHATASE"/>
    <property type="match status" value="1"/>
</dbReference>
<proteinExistence type="predicted"/>
<organism evidence="2 3">
    <name type="scientific">Mesorhizobium montanum</name>
    <dbReference type="NCBI Taxonomy" id="3072323"/>
    <lineage>
        <taxon>Bacteria</taxon>
        <taxon>Pseudomonadati</taxon>
        <taxon>Pseudomonadota</taxon>
        <taxon>Alphaproteobacteria</taxon>
        <taxon>Hyphomicrobiales</taxon>
        <taxon>Phyllobacteriaceae</taxon>
        <taxon>Mesorhizobium</taxon>
    </lineage>
</organism>
<dbReference type="SUPFAM" id="SSF51338">
    <property type="entry name" value="Composite domain of metallo-dependent hydrolases"/>
    <property type="match status" value="1"/>
</dbReference>
<dbReference type="EMBL" id="JAVIJF010000028">
    <property type="protein sequence ID" value="MDX8528579.1"/>
    <property type="molecule type" value="Genomic_DNA"/>
</dbReference>
<dbReference type="RefSeq" id="WP_320236491.1">
    <property type="nucleotide sequence ID" value="NZ_JAVIJF010000028.1"/>
</dbReference>
<dbReference type="SUPFAM" id="SSF51556">
    <property type="entry name" value="Metallo-dependent hydrolases"/>
    <property type="match status" value="1"/>
</dbReference>
<dbReference type="Gene3D" id="2.30.40.10">
    <property type="entry name" value="Urease, subunit C, domain 1"/>
    <property type="match status" value="1"/>
</dbReference>
<dbReference type="Pfam" id="PF01979">
    <property type="entry name" value="Amidohydro_1"/>
    <property type="match status" value="1"/>
</dbReference>
<name>A0ABU4ZW85_9HYPH</name>
<feature type="domain" description="Amidohydrolase-related" evidence="1">
    <location>
        <begin position="56"/>
        <end position="402"/>
    </location>
</feature>
<dbReference type="PANTHER" id="PTHR43135">
    <property type="entry name" value="ALPHA-D-RIBOSE 1-METHYLPHOSPHONATE 5-TRIPHOSPHATE DIPHOSPHATASE"/>
    <property type="match status" value="1"/>
</dbReference>
<dbReference type="InterPro" id="IPR006680">
    <property type="entry name" value="Amidohydro-rel"/>
</dbReference>
<comment type="caution">
    <text evidence="2">The sequence shown here is derived from an EMBL/GenBank/DDBJ whole genome shotgun (WGS) entry which is preliminary data.</text>
</comment>
<dbReference type="Proteomes" id="UP001276840">
    <property type="component" value="Unassembled WGS sequence"/>
</dbReference>
<keyword evidence="3" id="KW-1185">Reference proteome</keyword>
<accession>A0ABU4ZW85</accession>
<protein>
    <submittedName>
        <fullName evidence="2">Amidohydrolase family protein</fullName>
    </submittedName>
</protein>
<dbReference type="InterPro" id="IPR057744">
    <property type="entry name" value="OTAase-like"/>
</dbReference>
<dbReference type="InterPro" id="IPR011059">
    <property type="entry name" value="Metal-dep_hydrolase_composite"/>
</dbReference>
<sequence length="466" mass="49999">MPAEDLILANARMLDGNGFAGASESWLRIADGVIAEISEKPISSEAARTIDLKGRTLMPGLIDCHVHVTAITVDPGRTAMLPDVTVAFGAARIMKQMLMRGFTTVRDVGGATRPLAQAEEAGQIEGPRLVFCGKALSQTGGHSDYRGFLDNRSAESQTYRLGAMGRVCDGVDAVRHAARDEIRQGAQFIKAMANGGVSSPTDPINFQQFSISELEAIVEEAANAQTYVSAHLYTDEAISRAVRCGVRSVEHANLIEPATARLMKERGAIACPTLVAYEALHKDAKALALPDVSVAKLDDVRLHSRGSLEILQRAGVTIAFGTDLLGELHRYQSDEFTIRAEVLPPIEVIRSTTCYAAELLRMTGKVGSLQVGVFADLIAVDGDPLENMSLLGGQGDHLSLIVRAGRVVKNTIDDNGCPEQNRLAVDNIPSSDPGHDSCDDRKTINGGDFCLGAKSWSSKRLRERAP</sequence>
<dbReference type="Gene3D" id="3.20.20.140">
    <property type="entry name" value="Metal-dependent hydrolases"/>
    <property type="match status" value="1"/>
</dbReference>
<reference evidence="2 3" key="1">
    <citation type="submission" date="2023-08" db="EMBL/GenBank/DDBJ databases">
        <title>Implementing the SeqCode for naming new Mesorhizobium species isolated from Vachellia karroo root nodules.</title>
        <authorList>
            <person name="Van Lill M."/>
        </authorList>
    </citation>
    <scope>NUCLEOTIDE SEQUENCE [LARGE SCALE GENOMIC DNA]</scope>
    <source>
        <strain evidence="2 3">MSK 1335</strain>
    </source>
</reference>
<evidence type="ECO:0000313" key="3">
    <source>
        <dbReference type="Proteomes" id="UP001276840"/>
    </source>
</evidence>
<evidence type="ECO:0000259" key="1">
    <source>
        <dbReference type="Pfam" id="PF01979"/>
    </source>
</evidence>
<dbReference type="CDD" id="cd01299">
    <property type="entry name" value="Met_dep_hydrolase_A"/>
    <property type="match status" value="1"/>
</dbReference>
<evidence type="ECO:0000313" key="2">
    <source>
        <dbReference type="EMBL" id="MDX8528579.1"/>
    </source>
</evidence>
<gene>
    <name evidence="2" type="ORF">RFM68_29290</name>
</gene>
<dbReference type="InterPro" id="IPR032466">
    <property type="entry name" value="Metal_Hydrolase"/>
</dbReference>